<dbReference type="InterPro" id="IPR005835">
    <property type="entry name" value="NTP_transferase_dom"/>
</dbReference>
<evidence type="ECO:0000256" key="1">
    <source>
        <dbReference type="ARBA" id="ARBA00022679"/>
    </source>
</evidence>
<evidence type="ECO:0000313" key="5">
    <source>
        <dbReference type="Proteomes" id="UP000542342"/>
    </source>
</evidence>
<dbReference type="GO" id="GO:0016779">
    <property type="term" value="F:nucleotidyltransferase activity"/>
    <property type="evidence" value="ECO:0007669"/>
    <property type="project" value="UniProtKB-KW"/>
</dbReference>
<dbReference type="Gene3D" id="3.90.550.10">
    <property type="entry name" value="Spore Coat Polysaccharide Biosynthesis Protein SpsA, Chain A"/>
    <property type="match status" value="1"/>
</dbReference>
<protein>
    <submittedName>
        <fullName evidence="4">Nucleotidyltransferase family protein</fullName>
    </submittedName>
</protein>
<proteinExistence type="predicted"/>
<keyword evidence="5" id="KW-1185">Reference proteome</keyword>
<organism evidence="4 5">
    <name type="scientific">Thermogemmata fonticola</name>
    <dbReference type="NCBI Taxonomy" id="2755323"/>
    <lineage>
        <taxon>Bacteria</taxon>
        <taxon>Pseudomonadati</taxon>
        <taxon>Planctomycetota</taxon>
        <taxon>Planctomycetia</taxon>
        <taxon>Gemmatales</taxon>
        <taxon>Gemmataceae</taxon>
        <taxon>Thermogemmata</taxon>
    </lineage>
</organism>
<evidence type="ECO:0000313" key="4">
    <source>
        <dbReference type="EMBL" id="MBA2227025.1"/>
    </source>
</evidence>
<sequence>MEAIVLAAGQGTRLRPYTATTPKPLLPVQGRPILDWILAALPPVERLIVVVHHLAEQIEDYLRKQRHIRYWVSVYQEQPRGTGHALMSCRPHVASERCLVVNGDDLIRAADLTRLAAVPQGLLVHPVTTPHLFGIVFRRPNGTLDRIVEKPTDLSPPQWANIGAYLFPHRVFDLELPLSPRGEYEITDAVTLLAQQYPFYVVEAQGWIPIGNPEQWAAAQQADLTRWLVRHLG</sequence>
<dbReference type="EMBL" id="JACEFB010000010">
    <property type="protein sequence ID" value="MBA2227025.1"/>
    <property type="molecule type" value="Genomic_DNA"/>
</dbReference>
<dbReference type="Pfam" id="PF00483">
    <property type="entry name" value="NTP_transferase"/>
    <property type="match status" value="1"/>
</dbReference>
<gene>
    <name evidence="4" type="ORF">H0921_12730</name>
</gene>
<dbReference type="AlphaFoldDB" id="A0A7V8VFE9"/>
<dbReference type="InterPro" id="IPR050065">
    <property type="entry name" value="GlmU-like"/>
</dbReference>
<name>A0A7V8VFE9_9BACT</name>
<dbReference type="SUPFAM" id="SSF53448">
    <property type="entry name" value="Nucleotide-diphospho-sugar transferases"/>
    <property type="match status" value="1"/>
</dbReference>
<accession>A0A7V8VFE9</accession>
<keyword evidence="2" id="KW-0548">Nucleotidyltransferase</keyword>
<reference evidence="4 5" key="1">
    <citation type="submission" date="2020-07" db="EMBL/GenBank/DDBJ databases">
        <title>Thermogemmata thermophila gen. nov., sp. nov., a novel moderate thermophilic planctomycete from a Kamchatka hot spring.</title>
        <authorList>
            <person name="Elcheninov A.G."/>
            <person name="Podosokorskaya O.A."/>
            <person name="Kovaleva O.L."/>
            <person name="Novikov A."/>
            <person name="Bonch-Osmolovskaya E.A."/>
            <person name="Toshchakov S.V."/>
            <person name="Kublanov I.V."/>
        </authorList>
    </citation>
    <scope>NUCLEOTIDE SEQUENCE [LARGE SCALE GENOMIC DNA]</scope>
    <source>
        <strain evidence="4 5">2918</strain>
    </source>
</reference>
<dbReference type="PANTHER" id="PTHR43584:SF8">
    <property type="entry name" value="N-ACETYLMURAMATE ALPHA-1-PHOSPHATE URIDYLYLTRANSFERASE"/>
    <property type="match status" value="1"/>
</dbReference>
<evidence type="ECO:0000259" key="3">
    <source>
        <dbReference type="Pfam" id="PF00483"/>
    </source>
</evidence>
<comment type="caution">
    <text evidence="4">The sequence shown here is derived from an EMBL/GenBank/DDBJ whole genome shotgun (WGS) entry which is preliminary data.</text>
</comment>
<dbReference type="RefSeq" id="WP_194538736.1">
    <property type="nucleotide sequence ID" value="NZ_JACEFB010000010.1"/>
</dbReference>
<dbReference type="Proteomes" id="UP000542342">
    <property type="component" value="Unassembled WGS sequence"/>
</dbReference>
<dbReference type="PANTHER" id="PTHR43584">
    <property type="entry name" value="NUCLEOTIDYL TRANSFERASE"/>
    <property type="match status" value="1"/>
</dbReference>
<dbReference type="InterPro" id="IPR029044">
    <property type="entry name" value="Nucleotide-diphossugar_trans"/>
</dbReference>
<dbReference type="CDD" id="cd04181">
    <property type="entry name" value="NTP_transferase"/>
    <property type="match status" value="1"/>
</dbReference>
<keyword evidence="1 4" id="KW-0808">Transferase</keyword>
<feature type="domain" description="Nucleotidyl transferase" evidence="3">
    <location>
        <begin position="3"/>
        <end position="224"/>
    </location>
</feature>
<evidence type="ECO:0000256" key="2">
    <source>
        <dbReference type="ARBA" id="ARBA00022695"/>
    </source>
</evidence>